<dbReference type="GO" id="GO:0003677">
    <property type="term" value="F:DNA binding"/>
    <property type="evidence" value="ECO:0007669"/>
    <property type="project" value="InterPro"/>
</dbReference>
<dbReference type="InterPro" id="IPR009057">
    <property type="entry name" value="Homeodomain-like_sf"/>
</dbReference>
<dbReference type="Pfam" id="PF09197">
    <property type="entry name" value="Rap1-DNA-bind"/>
    <property type="match status" value="1"/>
</dbReference>
<feature type="compositionally biased region" description="Low complexity" evidence="1">
    <location>
        <begin position="115"/>
        <end position="137"/>
    </location>
</feature>
<dbReference type="AlphaFoldDB" id="A0AAV5R654"/>
<dbReference type="Gene3D" id="1.10.10.60">
    <property type="entry name" value="Homeodomain-like"/>
    <property type="match status" value="2"/>
</dbReference>
<dbReference type="InterPro" id="IPR015280">
    <property type="entry name" value="Rap1_DNA-bd"/>
</dbReference>
<evidence type="ECO:0000313" key="5">
    <source>
        <dbReference type="Proteomes" id="UP001378960"/>
    </source>
</evidence>
<dbReference type="Pfam" id="PF16589">
    <property type="entry name" value="BRCT_2"/>
    <property type="match status" value="1"/>
</dbReference>
<evidence type="ECO:0000313" key="4">
    <source>
        <dbReference type="EMBL" id="GMM46981.1"/>
    </source>
</evidence>
<dbReference type="InterPro" id="IPR001357">
    <property type="entry name" value="BRCT_dom"/>
</dbReference>
<feature type="domain" description="BRCT" evidence="3">
    <location>
        <begin position="6"/>
        <end position="85"/>
    </location>
</feature>
<feature type="compositionally biased region" description="Acidic residues" evidence="1">
    <location>
        <begin position="138"/>
        <end position="159"/>
    </location>
</feature>
<accession>A0AAV5R654</accession>
<dbReference type="CDD" id="cd11655">
    <property type="entry name" value="rap1_myb-like"/>
    <property type="match status" value="1"/>
</dbReference>
<dbReference type="SUPFAM" id="SSF46689">
    <property type="entry name" value="Homeodomain-like"/>
    <property type="match status" value="1"/>
</dbReference>
<evidence type="ECO:0000259" key="3">
    <source>
        <dbReference type="Pfam" id="PF16589"/>
    </source>
</evidence>
<evidence type="ECO:0000256" key="1">
    <source>
        <dbReference type="SAM" id="MobiDB-lite"/>
    </source>
</evidence>
<feature type="region of interest" description="Disordered" evidence="1">
    <location>
        <begin position="112"/>
        <end position="166"/>
    </location>
</feature>
<reference evidence="4 5" key="1">
    <citation type="journal article" date="2023" name="Elife">
        <title>Identification of key yeast species and microbe-microbe interactions impacting larval growth of Drosophila in the wild.</title>
        <authorList>
            <person name="Mure A."/>
            <person name="Sugiura Y."/>
            <person name="Maeda R."/>
            <person name="Honda K."/>
            <person name="Sakurai N."/>
            <person name="Takahashi Y."/>
            <person name="Watada M."/>
            <person name="Katoh T."/>
            <person name="Gotoh A."/>
            <person name="Gotoh Y."/>
            <person name="Taniguchi I."/>
            <person name="Nakamura K."/>
            <person name="Hayashi T."/>
            <person name="Katayama T."/>
            <person name="Uemura T."/>
            <person name="Hattori Y."/>
        </authorList>
    </citation>
    <scope>NUCLEOTIDE SEQUENCE [LARGE SCALE GENOMIC DNA]</scope>
    <source>
        <strain evidence="4 5">PK-24</strain>
    </source>
</reference>
<proteinExistence type="predicted"/>
<gene>
    <name evidence="4" type="ORF">DAPK24_035560</name>
</gene>
<sequence>MQLFIDAAQKPYNFYLCPPLNYSEKLVHIIVKNGGNVVTDLSQNCIIIASKEQPIPKELNNAHVYSYEVIQDSANRGAQQEFSNYLIHIPNNNNDSVPQQYAHKTRNEQMDLNLNDSNNNCINDNINNDNSNVNNSVVDDDEEEEDDDDDEIEEDEEEDTLQKNNENRITINNSKIQQETNYNDALGDIDFENLSRSLVNTGHSYETMTMTRYEDTSVRYFTAEEDMVLKEELRKRHWMGIKGHSVYDIISQLPYFRNRHRTATSIRERMRTLKFNLGYVYQLDANHRIMKDANGKYLRTTMITNKLTAYTASDDLILCKTVYFKLDIVTDEKGFETVIFPTNFYDKFAVVYNSHSAESWRQRFKNYISIFGITNYIKYYIMERQQGKTPLPVNLANKEWLQARKHIKKTDCPRLFFPHVPQSNDFIDEFIEFASIPDYDGRIFEFENPFRKMIAYNDNQSVNNDIGSRSKVSPKSLENYGNIDDELVKEDQRREKENVVENSVNDENKNSNLNILQESQKTNVSDSQKSSMPLFTPEIEFVDEPTTEFMETPFKKLQRKHGKPIKFEVVNDKSELIKKIRQIFHEHPNKISPKELSKLLLKVGVQEYYTVFLIYRCTSIKSSVEECIVNCINTNGVQLLAMKAGIWSNKSIQMFLKHDPELDKVLKSYHGEKAYAKQAKWIKTSKIV</sequence>
<dbReference type="EMBL" id="BTGB01000005">
    <property type="protein sequence ID" value="GMM46981.1"/>
    <property type="molecule type" value="Genomic_DNA"/>
</dbReference>
<evidence type="ECO:0000259" key="2">
    <source>
        <dbReference type="Pfam" id="PF09197"/>
    </source>
</evidence>
<feature type="domain" description="Rap1 DNA-binding" evidence="2">
    <location>
        <begin position="330"/>
        <end position="393"/>
    </location>
</feature>
<dbReference type="Proteomes" id="UP001378960">
    <property type="component" value="Unassembled WGS sequence"/>
</dbReference>
<organism evidence="4 5">
    <name type="scientific">Pichia kluyveri</name>
    <name type="common">Yeast</name>
    <dbReference type="NCBI Taxonomy" id="36015"/>
    <lineage>
        <taxon>Eukaryota</taxon>
        <taxon>Fungi</taxon>
        <taxon>Dikarya</taxon>
        <taxon>Ascomycota</taxon>
        <taxon>Saccharomycotina</taxon>
        <taxon>Pichiomycetes</taxon>
        <taxon>Pichiales</taxon>
        <taxon>Pichiaceae</taxon>
        <taxon>Pichia</taxon>
    </lineage>
</organism>
<protein>
    <recommendedName>
        <fullName evidence="6">DNA-binding protein RAP1</fullName>
    </recommendedName>
</protein>
<keyword evidence="5" id="KW-1185">Reference proteome</keyword>
<comment type="caution">
    <text evidence="4">The sequence shown here is derived from an EMBL/GenBank/DDBJ whole genome shotgun (WGS) entry which is preliminary data.</text>
</comment>
<evidence type="ECO:0008006" key="6">
    <source>
        <dbReference type="Google" id="ProtNLM"/>
    </source>
</evidence>
<name>A0AAV5R654_PICKL</name>